<dbReference type="Gene3D" id="1.10.1330.10">
    <property type="entry name" value="Dockerin domain"/>
    <property type="match status" value="1"/>
</dbReference>
<dbReference type="InterPro" id="IPR036439">
    <property type="entry name" value="Dockerin_dom_sf"/>
</dbReference>
<dbReference type="GO" id="GO:0000272">
    <property type="term" value="P:polysaccharide catabolic process"/>
    <property type="evidence" value="ECO:0007669"/>
    <property type="project" value="InterPro"/>
</dbReference>
<feature type="domain" description="Dockerin" evidence="2">
    <location>
        <begin position="454"/>
        <end position="518"/>
    </location>
</feature>
<feature type="chain" id="PRO_5008534880" description="Dockerin domain-containing protein" evidence="1">
    <location>
        <begin position="38"/>
        <end position="518"/>
    </location>
</feature>
<dbReference type="InterPro" id="IPR015943">
    <property type="entry name" value="WD40/YVTN_repeat-like_dom_sf"/>
</dbReference>
<feature type="signal peptide" evidence="1">
    <location>
        <begin position="1"/>
        <end position="37"/>
    </location>
</feature>
<sequence>MLSKGTKRVKELTRCVAAVIVFVLLAALALPSQEANAAVGPLYLNSPQDIKFYTYNGITEMYIADTGNNRVIRADQDGLANLIVPVNNPTAVAVDQGGNIYVAESGLTAGLHAFNRDGGLLSLVKHNGQAMDNPIDLITQMMVPVVQNYPKLMNIKSLIVRQKINPNNQQVYTDANFYYESYGTISYFPATYGMVNTKASLRLDLSGSSRGSSGQGEPGFALHFDGKLWDSGGHYVDLDSVFNTFPGDGYSTGEIAVDFIGEMFYVVMNKTKIYRTSYNGASYSNRPTLQPWLNLTDDYSISEPHALAIGPDNKLYVTDAPQNRIVVLNLDDTGTFNRVLSLTSELNDPPIAGSFIKRGKKGHAIALNGSDFLNYYSDPNGHAMKGIRVVTLPAHGTLSLAGVPVQAEQAIAEASLNGLIFTPDAAWGGTTFFEWLALDSGGTYSETAGKVELIIGLKGDANGDGAVTPADALLITKYLKGKITLTADQLEALDMDEDGEVTEADATLIMNIYMGNAT</sequence>
<dbReference type="InterPro" id="IPR011042">
    <property type="entry name" value="6-blade_b-propeller_TolB-like"/>
</dbReference>
<protein>
    <recommendedName>
        <fullName evidence="2">Dockerin domain-containing protein</fullName>
    </recommendedName>
</protein>
<dbReference type="EMBL" id="CP016808">
    <property type="protein sequence ID" value="ANY67205.1"/>
    <property type="molecule type" value="Genomic_DNA"/>
</dbReference>
<dbReference type="Gene3D" id="2.130.10.10">
    <property type="entry name" value="YVTN repeat-like/Quinoprotein amine dehydrogenase"/>
    <property type="match status" value="1"/>
</dbReference>
<reference evidence="3" key="1">
    <citation type="submission" date="2016-08" db="EMBL/GenBank/DDBJ databases">
        <title>Complete Genome Seqeunce of Paenibacillus sp. BIHB 4019 from tea rhizoplane.</title>
        <authorList>
            <person name="Thakur R."/>
            <person name="Swarnkar M.K."/>
            <person name="Gulati A."/>
        </authorList>
    </citation>
    <scope>NUCLEOTIDE SEQUENCE [LARGE SCALE GENOMIC DNA]</scope>
    <source>
        <strain evidence="3">BIHB4019</strain>
    </source>
</reference>
<evidence type="ECO:0000256" key="1">
    <source>
        <dbReference type="SAM" id="SignalP"/>
    </source>
</evidence>
<dbReference type="InterPro" id="IPR016134">
    <property type="entry name" value="Dockerin_dom"/>
</dbReference>
<dbReference type="GO" id="GO:0004553">
    <property type="term" value="F:hydrolase activity, hydrolyzing O-glycosyl compounds"/>
    <property type="evidence" value="ECO:0007669"/>
    <property type="project" value="InterPro"/>
</dbReference>
<dbReference type="PROSITE" id="PS51766">
    <property type="entry name" value="DOCKERIN"/>
    <property type="match status" value="1"/>
</dbReference>
<evidence type="ECO:0000313" key="3">
    <source>
        <dbReference type="EMBL" id="ANY67205.1"/>
    </source>
</evidence>
<name>A0A1B2DHP6_9BACL</name>
<gene>
    <name evidence="3" type="ORF">BBD42_12570</name>
</gene>
<keyword evidence="1" id="KW-0732">Signal</keyword>
<dbReference type="SUPFAM" id="SSF63829">
    <property type="entry name" value="Calcium-dependent phosphotriesterase"/>
    <property type="match status" value="1"/>
</dbReference>
<proteinExistence type="predicted"/>
<dbReference type="Pfam" id="PF00404">
    <property type="entry name" value="Dockerin_1"/>
    <property type="match status" value="1"/>
</dbReference>
<dbReference type="Gene3D" id="2.120.10.30">
    <property type="entry name" value="TolB, C-terminal domain"/>
    <property type="match status" value="1"/>
</dbReference>
<dbReference type="RefSeq" id="WP_099518417.1">
    <property type="nucleotide sequence ID" value="NZ_CP016808.1"/>
</dbReference>
<organism evidence="3">
    <name type="scientific">Paenibacillus sp. BIHB 4019</name>
    <dbReference type="NCBI Taxonomy" id="1870819"/>
    <lineage>
        <taxon>Bacteria</taxon>
        <taxon>Bacillati</taxon>
        <taxon>Bacillota</taxon>
        <taxon>Bacilli</taxon>
        <taxon>Bacillales</taxon>
        <taxon>Paenibacillaceae</taxon>
        <taxon>Paenibacillus</taxon>
    </lineage>
</organism>
<dbReference type="InterPro" id="IPR002105">
    <property type="entry name" value="Dockerin_1_rpt"/>
</dbReference>
<dbReference type="CDD" id="cd14256">
    <property type="entry name" value="Dockerin_I"/>
    <property type="match status" value="1"/>
</dbReference>
<accession>A0A1B2DHP6</accession>
<dbReference type="SUPFAM" id="SSF63446">
    <property type="entry name" value="Type I dockerin domain"/>
    <property type="match status" value="1"/>
</dbReference>
<dbReference type="AlphaFoldDB" id="A0A1B2DHP6"/>
<evidence type="ECO:0000259" key="2">
    <source>
        <dbReference type="PROSITE" id="PS51766"/>
    </source>
</evidence>